<dbReference type="Gene3D" id="1.10.340.70">
    <property type="match status" value="1"/>
</dbReference>
<dbReference type="Proteomes" id="UP001163828">
    <property type="component" value="Unassembled WGS sequence"/>
</dbReference>
<keyword evidence="3" id="KW-1185">Reference proteome</keyword>
<dbReference type="EMBL" id="MU790535">
    <property type="protein sequence ID" value="KAJ3999606.1"/>
    <property type="molecule type" value="Genomic_DNA"/>
</dbReference>
<comment type="caution">
    <text evidence="2">The sequence shown here is derived from an EMBL/GenBank/DDBJ whole genome shotgun (WGS) entry which is preliminary data.</text>
</comment>
<organism evidence="2 3">
    <name type="scientific">Lentinula boryana</name>
    <dbReference type="NCBI Taxonomy" id="40481"/>
    <lineage>
        <taxon>Eukaryota</taxon>
        <taxon>Fungi</taxon>
        <taxon>Dikarya</taxon>
        <taxon>Basidiomycota</taxon>
        <taxon>Agaricomycotina</taxon>
        <taxon>Agaricomycetes</taxon>
        <taxon>Agaricomycetidae</taxon>
        <taxon>Agaricales</taxon>
        <taxon>Marasmiineae</taxon>
        <taxon>Omphalotaceae</taxon>
        <taxon>Lentinula</taxon>
    </lineage>
</organism>
<dbReference type="InterPro" id="IPR041588">
    <property type="entry name" value="Integrase_H2C2"/>
</dbReference>
<protein>
    <recommendedName>
        <fullName evidence="1">Integrase zinc-binding domain-containing protein</fullName>
    </recommendedName>
</protein>
<name>A0ABQ8QM26_9AGAR</name>
<gene>
    <name evidence="2" type="ORF">F5050DRAFT_1534610</name>
</gene>
<reference evidence="2" key="1">
    <citation type="submission" date="2022-08" db="EMBL/GenBank/DDBJ databases">
        <authorList>
            <consortium name="DOE Joint Genome Institute"/>
            <person name="Min B."/>
            <person name="Riley R."/>
            <person name="Sierra-Patev S."/>
            <person name="Naranjo-Ortiz M."/>
            <person name="Looney B."/>
            <person name="Konkel Z."/>
            <person name="Slot J.C."/>
            <person name="Sakamoto Y."/>
            <person name="Steenwyk J.L."/>
            <person name="Rokas A."/>
            <person name="Carro J."/>
            <person name="Camarero S."/>
            <person name="Ferreira P."/>
            <person name="Molpeceres G."/>
            <person name="Ruiz-Duenas F.J."/>
            <person name="Serrano A."/>
            <person name="Henrissat B."/>
            <person name="Drula E."/>
            <person name="Hughes K.W."/>
            <person name="Mata J.L."/>
            <person name="Ishikawa N.K."/>
            <person name="Vargas-Isla R."/>
            <person name="Ushijima S."/>
            <person name="Smith C.A."/>
            <person name="Ahrendt S."/>
            <person name="Andreopoulos W."/>
            <person name="He G."/>
            <person name="Labutti K."/>
            <person name="Lipzen A."/>
            <person name="Ng V."/>
            <person name="Sandor L."/>
            <person name="Barry K."/>
            <person name="Martinez A.T."/>
            <person name="Xiao Y."/>
            <person name="Gibbons J.G."/>
            <person name="Terashima K."/>
            <person name="Hibbett D.S."/>
            <person name="Grigoriev I.V."/>
        </authorList>
    </citation>
    <scope>NUCLEOTIDE SEQUENCE</scope>
    <source>
        <strain evidence="2">TFB10827</strain>
    </source>
</reference>
<evidence type="ECO:0000313" key="2">
    <source>
        <dbReference type="EMBL" id="KAJ3999606.1"/>
    </source>
</evidence>
<accession>A0ABQ8QM26</accession>
<evidence type="ECO:0000313" key="3">
    <source>
        <dbReference type="Proteomes" id="UP001163828"/>
    </source>
</evidence>
<feature type="non-terminal residue" evidence="2">
    <location>
        <position position="1"/>
    </location>
</feature>
<proteinExistence type="predicted"/>
<sequence>SLISVLSSKSSGFDVIEAVRGKYMSDPDFRTVMEKPKEFQNFVAQDGILHIKLENWTLLCIPRILIEEKSIRELIIDEAHSLLAHLGPRKTLAYLREHVWWK</sequence>
<evidence type="ECO:0000259" key="1">
    <source>
        <dbReference type="Pfam" id="PF17921"/>
    </source>
</evidence>
<feature type="domain" description="Integrase zinc-binding" evidence="1">
    <location>
        <begin position="69"/>
        <end position="102"/>
    </location>
</feature>
<dbReference type="Pfam" id="PF17921">
    <property type="entry name" value="Integrase_H2C2"/>
    <property type="match status" value="1"/>
</dbReference>
<feature type="non-terminal residue" evidence="2">
    <location>
        <position position="102"/>
    </location>
</feature>